<dbReference type="Pfam" id="PF00069">
    <property type="entry name" value="Pkinase"/>
    <property type="match status" value="1"/>
</dbReference>
<evidence type="ECO:0000313" key="7">
    <source>
        <dbReference type="EMBL" id="ATB29984.1"/>
    </source>
</evidence>
<evidence type="ECO:0000256" key="4">
    <source>
        <dbReference type="ARBA" id="ARBA00022840"/>
    </source>
</evidence>
<dbReference type="Gene3D" id="3.30.200.20">
    <property type="entry name" value="Phosphorylase Kinase, domain 1"/>
    <property type="match status" value="1"/>
</dbReference>
<sequence>MHESDTLELPPGTHVSGTVVEARVKAGGFGTVYRARDPLTGTLFALKFISLRQSEARARRECAIAMPWRHANLGRQLGFGLWPLTLPRFLWLKSLYIEGPELGVWAHRDNPDARGVVLKGMGVTRALAVMHSHGVVHRDVKEANILVRDRDGEAVLVDFGAARREGQNTLTEGVLPPGTADYRAPEAWRFFLEKALQPGAHYRPGPADDLYALGVVLYRLLTNRSPFEVEADEPESLQAVLHQVPLPPHILNPRVPEPLSRVCLKLLEKRPEDRYPSALALYEALNGLLAGADDSWRVPLRDKASVSEETRRPRWRQALPRAGVAMAVAVGLLYGGWRLATWDEPSPTQRWRSGQEVASPGAPPEIERASAPPQVANTPAAVAPTVTQSKDDAVTKPQAPGAPGNTKKKVLAPAARWCLGAAAAAQAACTGTPVRPTPADVSKSTPSLPECPEGGFESMNALELLPLTSWTHLVGFTPLGEPPDRVFVREGATTVELRDPWGKLERRSTFQGHLVFGQNRVYGRFTEARTPSGATFKICVELTFDGDLGAKSKETKDTANIFSVQDVVSVYRERY</sequence>
<feature type="compositionally biased region" description="Low complexity" evidence="5">
    <location>
        <begin position="371"/>
        <end position="388"/>
    </location>
</feature>
<dbReference type="InterPro" id="IPR008271">
    <property type="entry name" value="Ser/Thr_kinase_AS"/>
</dbReference>
<evidence type="ECO:0000256" key="2">
    <source>
        <dbReference type="ARBA" id="ARBA00022741"/>
    </source>
</evidence>
<keyword evidence="8" id="KW-1185">Reference proteome</keyword>
<feature type="domain" description="Protein kinase" evidence="6">
    <location>
        <begin position="18"/>
        <end position="289"/>
    </location>
</feature>
<keyword evidence="2" id="KW-0547">Nucleotide-binding</keyword>
<dbReference type="GO" id="GO:0004674">
    <property type="term" value="F:protein serine/threonine kinase activity"/>
    <property type="evidence" value="ECO:0007669"/>
    <property type="project" value="TreeGrafter"/>
</dbReference>
<feature type="region of interest" description="Disordered" evidence="5">
    <location>
        <begin position="431"/>
        <end position="454"/>
    </location>
</feature>
<evidence type="ECO:0000256" key="3">
    <source>
        <dbReference type="ARBA" id="ARBA00022777"/>
    </source>
</evidence>
<dbReference type="Gene3D" id="1.10.510.10">
    <property type="entry name" value="Transferase(Phosphotransferase) domain 1"/>
    <property type="match status" value="1"/>
</dbReference>
<dbReference type="KEGG" id="mbd:MEBOL_003439"/>
<evidence type="ECO:0000256" key="1">
    <source>
        <dbReference type="ARBA" id="ARBA00022679"/>
    </source>
</evidence>
<dbReference type="PANTHER" id="PTHR43289:SF6">
    <property type="entry name" value="SERINE_THREONINE-PROTEIN KINASE NEKL-3"/>
    <property type="match status" value="1"/>
</dbReference>
<keyword evidence="3" id="KW-0418">Kinase</keyword>
<dbReference type="GO" id="GO:0005524">
    <property type="term" value="F:ATP binding"/>
    <property type="evidence" value="ECO:0007669"/>
    <property type="project" value="UniProtKB-KW"/>
</dbReference>
<dbReference type="InterPro" id="IPR000719">
    <property type="entry name" value="Prot_kinase_dom"/>
</dbReference>
<dbReference type="EMBL" id="CP022163">
    <property type="protein sequence ID" value="ATB29984.1"/>
    <property type="molecule type" value="Genomic_DNA"/>
</dbReference>
<proteinExistence type="predicted"/>
<keyword evidence="1" id="KW-0808">Transferase</keyword>
<feature type="region of interest" description="Disordered" evidence="5">
    <location>
        <begin position="345"/>
        <end position="408"/>
    </location>
</feature>
<dbReference type="AlphaFoldDB" id="A0A250IDP5"/>
<evidence type="ECO:0000259" key="6">
    <source>
        <dbReference type="PROSITE" id="PS50011"/>
    </source>
</evidence>
<evidence type="ECO:0000313" key="8">
    <source>
        <dbReference type="Proteomes" id="UP000217289"/>
    </source>
</evidence>
<gene>
    <name evidence="7" type="ORF">MEBOL_003439</name>
</gene>
<dbReference type="InterPro" id="IPR011009">
    <property type="entry name" value="Kinase-like_dom_sf"/>
</dbReference>
<protein>
    <recommendedName>
        <fullName evidence="6">Protein kinase domain-containing protein</fullName>
    </recommendedName>
</protein>
<dbReference type="SMART" id="SM00220">
    <property type="entry name" value="S_TKc"/>
    <property type="match status" value="1"/>
</dbReference>
<dbReference type="PANTHER" id="PTHR43289">
    <property type="entry name" value="MITOGEN-ACTIVATED PROTEIN KINASE KINASE KINASE 20-RELATED"/>
    <property type="match status" value="1"/>
</dbReference>
<organism evidence="7 8">
    <name type="scientific">Melittangium boletus DSM 14713</name>
    <dbReference type="NCBI Taxonomy" id="1294270"/>
    <lineage>
        <taxon>Bacteria</taxon>
        <taxon>Pseudomonadati</taxon>
        <taxon>Myxococcota</taxon>
        <taxon>Myxococcia</taxon>
        <taxon>Myxococcales</taxon>
        <taxon>Cystobacterineae</taxon>
        <taxon>Archangiaceae</taxon>
        <taxon>Melittangium</taxon>
    </lineage>
</organism>
<accession>A0A250IDP5</accession>
<dbReference type="SUPFAM" id="SSF56112">
    <property type="entry name" value="Protein kinase-like (PK-like)"/>
    <property type="match status" value="1"/>
</dbReference>
<dbReference type="CDD" id="cd14014">
    <property type="entry name" value="STKc_PknB_like"/>
    <property type="match status" value="1"/>
</dbReference>
<dbReference type="RefSeq" id="WP_170115530.1">
    <property type="nucleotide sequence ID" value="NZ_CP022163.1"/>
</dbReference>
<dbReference type="PROSITE" id="PS00108">
    <property type="entry name" value="PROTEIN_KINASE_ST"/>
    <property type="match status" value="1"/>
</dbReference>
<keyword evidence="4" id="KW-0067">ATP-binding</keyword>
<dbReference type="PROSITE" id="PS50011">
    <property type="entry name" value="PROTEIN_KINASE_DOM"/>
    <property type="match status" value="1"/>
</dbReference>
<evidence type="ECO:0000256" key="5">
    <source>
        <dbReference type="SAM" id="MobiDB-lite"/>
    </source>
</evidence>
<name>A0A250IDP5_9BACT</name>
<reference evidence="7 8" key="1">
    <citation type="submission" date="2017-06" db="EMBL/GenBank/DDBJ databases">
        <authorList>
            <person name="Kim H.J."/>
            <person name="Triplett B.A."/>
        </authorList>
    </citation>
    <scope>NUCLEOTIDE SEQUENCE [LARGE SCALE GENOMIC DNA]</scope>
    <source>
        <strain evidence="7 8">DSM 14713</strain>
    </source>
</reference>
<dbReference type="Proteomes" id="UP000217289">
    <property type="component" value="Chromosome"/>
</dbReference>